<reference evidence="1" key="1">
    <citation type="submission" date="2014-11" db="EMBL/GenBank/DDBJ databases">
        <authorList>
            <person name="Amaro Gonzalez C."/>
        </authorList>
    </citation>
    <scope>NUCLEOTIDE SEQUENCE</scope>
</reference>
<accession>A0A0E9XEY2</accession>
<dbReference type="AlphaFoldDB" id="A0A0E9XEY2"/>
<organism evidence="1">
    <name type="scientific">Anguilla anguilla</name>
    <name type="common">European freshwater eel</name>
    <name type="synonym">Muraena anguilla</name>
    <dbReference type="NCBI Taxonomy" id="7936"/>
    <lineage>
        <taxon>Eukaryota</taxon>
        <taxon>Metazoa</taxon>
        <taxon>Chordata</taxon>
        <taxon>Craniata</taxon>
        <taxon>Vertebrata</taxon>
        <taxon>Euteleostomi</taxon>
        <taxon>Actinopterygii</taxon>
        <taxon>Neopterygii</taxon>
        <taxon>Teleostei</taxon>
        <taxon>Anguilliformes</taxon>
        <taxon>Anguillidae</taxon>
        <taxon>Anguilla</taxon>
    </lineage>
</organism>
<dbReference type="EMBL" id="GBXM01007561">
    <property type="protein sequence ID" value="JAI01017.1"/>
    <property type="molecule type" value="Transcribed_RNA"/>
</dbReference>
<name>A0A0E9XEY2_ANGAN</name>
<reference evidence="1" key="2">
    <citation type="journal article" date="2015" name="Fish Shellfish Immunol.">
        <title>Early steps in the European eel (Anguilla anguilla)-Vibrio vulnificus interaction in the gills: Role of the RtxA13 toxin.</title>
        <authorList>
            <person name="Callol A."/>
            <person name="Pajuelo D."/>
            <person name="Ebbesson L."/>
            <person name="Teles M."/>
            <person name="MacKenzie S."/>
            <person name="Amaro C."/>
        </authorList>
    </citation>
    <scope>NUCLEOTIDE SEQUENCE</scope>
</reference>
<protein>
    <submittedName>
        <fullName evidence="1">Uncharacterized protein</fullName>
    </submittedName>
</protein>
<evidence type="ECO:0000313" key="1">
    <source>
        <dbReference type="EMBL" id="JAI01017.1"/>
    </source>
</evidence>
<sequence>MLDVCKNKHCIRHMKSFPRLLLLFLSSLSMSSS</sequence>
<proteinExistence type="predicted"/>